<dbReference type="PANTHER" id="PTHR47018">
    <property type="entry name" value="CXC DOMAIN-CONTAINING PROTEIN-RELATED"/>
    <property type="match status" value="1"/>
</dbReference>
<organism evidence="1 2">
    <name type="scientific">Elysia marginata</name>
    <dbReference type="NCBI Taxonomy" id="1093978"/>
    <lineage>
        <taxon>Eukaryota</taxon>
        <taxon>Metazoa</taxon>
        <taxon>Spiralia</taxon>
        <taxon>Lophotrochozoa</taxon>
        <taxon>Mollusca</taxon>
        <taxon>Gastropoda</taxon>
        <taxon>Heterobranchia</taxon>
        <taxon>Euthyneura</taxon>
        <taxon>Panpulmonata</taxon>
        <taxon>Sacoglossa</taxon>
        <taxon>Placobranchoidea</taxon>
        <taxon>Plakobranchidae</taxon>
        <taxon>Elysia</taxon>
    </lineage>
</organism>
<keyword evidence="2" id="KW-1185">Reference proteome</keyword>
<evidence type="ECO:0000313" key="1">
    <source>
        <dbReference type="EMBL" id="GFR72474.1"/>
    </source>
</evidence>
<sequence>MGNAYKQRRRQKGTPYRDICKEQTDNTVHLCGDELGLSEFYDSKTIPCNNIESHYSNEGVMCPPQLRTREFVVGAADNIDHNPSSTTSTGPFHGTGVSLFQNCAVTTKPEGTTPVGNVTD</sequence>
<name>A0AAV4FHQ8_9GAST</name>
<dbReference type="Proteomes" id="UP000762676">
    <property type="component" value="Unassembled WGS sequence"/>
</dbReference>
<dbReference type="AlphaFoldDB" id="A0AAV4FHQ8"/>
<reference evidence="1 2" key="1">
    <citation type="journal article" date="2021" name="Elife">
        <title>Chloroplast acquisition without the gene transfer in kleptoplastic sea slugs, Plakobranchus ocellatus.</title>
        <authorList>
            <person name="Maeda T."/>
            <person name="Takahashi S."/>
            <person name="Yoshida T."/>
            <person name="Shimamura S."/>
            <person name="Takaki Y."/>
            <person name="Nagai Y."/>
            <person name="Toyoda A."/>
            <person name="Suzuki Y."/>
            <person name="Arimoto A."/>
            <person name="Ishii H."/>
            <person name="Satoh N."/>
            <person name="Nishiyama T."/>
            <person name="Hasebe M."/>
            <person name="Maruyama T."/>
            <person name="Minagawa J."/>
            <person name="Obokata J."/>
            <person name="Shigenobu S."/>
        </authorList>
    </citation>
    <scope>NUCLEOTIDE SEQUENCE [LARGE SCALE GENOMIC DNA]</scope>
</reference>
<comment type="caution">
    <text evidence="1">The sequence shown here is derived from an EMBL/GenBank/DDBJ whole genome shotgun (WGS) entry which is preliminary data.</text>
</comment>
<protein>
    <submittedName>
        <fullName evidence="1">Uncharacterized protein</fullName>
    </submittedName>
</protein>
<evidence type="ECO:0000313" key="2">
    <source>
        <dbReference type="Proteomes" id="UP000762676"/>
    </source>
</evidence>
<proteinExistence type="predicted"/>
<accession>A0AAV4FHQ8</accession>
<dbReference type="EMBL" id="BMAT01004381">
    <property type="protein sequence ID" value="GFR72474.1"/>
    <property type="molecule type" value="Genomic_DNA"/>
</dbReference>
<gene>
    <name evidence="1" type="ORF">ElyMa_002114500</name>
</gene>